<accession>A0ABD4WLU4</accession>
<dbReference type="InterPro" id="IPR023198">
    <property type="entry name" value="PGP-like_dom2"/>
</dbReference>
<dbReference type="InterPro" id="IPR036412">
    <property type="entry name" value="HAD-like_sf"/>
</dbReference>
<evidence type="ECO:0000256" key="2">
    <source>
        <dbReference type="ARBA" id="ARBA00022842"/>
    </source>
</evidence>
<gene>
    <name evidence="3" type="ORF">PVE99_01795</name>
</gene>
<dbReference type="Proteomes" id="UP001213771">
    <property type="component" value="Unassembled WGS sequence"/>
</dbReference>
<keyword evidence="1 3" id="KW-0378">Hydrolase</keyword>
<dbReference type="RefSeq" id="WP_177564333.1">
    <property type="nucleotide sequence ID" value="NZ_CP048888.1"/>
</dbReference>
<dbReference type="SUPFAM" id="SSF56784">
    <property type="entry name" value="HAD-like"/>
    <property type="match status" value="1"/>
</dbReference>
<dbReference type="InterPro" id="IPR041492">
    <property type="entry name" value="HAD_2"/>
</dbReference>
<dbReference type="GO" id="GO:0016787">
    <property type="term" value="F:hydrolase activity"/>
    <property type="evidence" value="ECO:0007669"/>
    <property type="project" value="UniProtKB-KW"/>
</dbReference>
<dbReference type="Pfam" id="PF13419">
    <property type="entry name" value="HAD_2"/>
    <property type="match status" value="1"/>
</dbReference>
<protein>
    <submittedName>
        <fullName evidence="3">HAD-IA family hydrolase</fullName>
    </submittedName>
</protein>
<dbReference type="Gene3D" id="1.10.150.240">
    <property type="entry name" value="Putative phosphatase, domain 2"/>
    <property type="match status" value="1"/>
</dbReference>
<evidence type="ECO:0000313" key="4">
    <source>
        <dbReference type="Proteomes" id="UP001213771"/>
    </source>
</evidence>
<dbReference type="InterPro" id="IPR050155">
    <property type="entry name" value="HAD-like_hydrolase_sf"/>
</dbReference>
<dbReference type="InterPro" id="IPR006439">
    <property type="entry name" value="HAD-SF_hydro_IA"/>
</dbReference>
<dbReference type="Gene3D" id="3.40.50.1000">
    <property type="entry name" value="HAD superfamily/HAD-like"/>
    <property type="match status" value="1"/>
</dbReference>
<sequence>MNKVLLLNFNGTIVDTKDLAINIYNKIADKQGYKTVSKDQVAEFRSLSIRERCKLLDVPIYKMPLVGISIKRQYQKYIPDLGPIPSIKEALSDLKQKGYKLAFTTSNKQSETNQFLINNSLDIFTYEHYSFNPFTKSRDIASFLKKNNLFKENVIYIGDELRDIEAAKKNGLFCIAVSWGYDSKELLQKGNADYVVDQPEDIIEILSRA</sequence>
<keyword evidence="2" id="KW-0460">Magnesium</keyword>
<evidence type="ECO:0000256" key="1">
    <source>
        <dbReference type="ARBA" id="ARBA00022801"/>
    </source>
</evidence>
<dbReference type="InterPro" id="IPR023214">
    <property type="entry name" value="HAD_sf"/>
</dbReference>
<organism evidence="3 4">
    <name type="scientific">Priestia megaterium</name>
    <name type="common">Bacillus megaterium</name>
    <dbReference type="NCBI Taxonomy" id="1404"/>
    <lineage>
        <taxon>Bacteria</taxon>
        <taxon>Bacillati</taxon>
        <taxon>Bacillota</taxon>
        <taxon>Bacilli</taxon>
        <taxon>Bacillales</taxon>
        <taxon>Bacillaceae</taxon>
        <taxon>Priestia</taxon>
    </lineage>
</organism>
<proteinExistence type="predicted"/>
<dbReference type="EMBL" id="JARAOX010000086">
    <property type="protein sequence ID" value="MDD9781177.1"/>
    <property type="molecule type" value="Genomic_DNA"/>
</dbReference>
<dbReference type="PANTHER" id="PTHR43434:SF13">
    <property type="entry name" value="PHOSPHOGLYCOLATE PHOSPHATASE"/>
    <property type="match status" value="1"/>
</dbReference>
<dbReference type="PANTHER" id="PTHR43434">
    <property type="entry name" value="PHOSPHOGLYCOLATE PHOSPHATASE"/>
    <property type="match status" value="1"/>
</dbReference>
<dbReference type="NCBIfam" id="TIGR01549">
    <property type="entry name" value="HAD-SF-IA-v1"/>
    <property type="match status" value="1"/>
</dbReference>
<reference evidence="3 4" key="1">
    <citation type="submission" date="2023-02" db="EMBL/GenBank/DDBJ databases">
        <authorList>
            <person name="Olszewska D."/>
        </authorList>
    </citation>
    <scope>NUCLEOTIDE SEQUENCE [LARGE SCALE GENOMIC DNA]</scope>
    <source>
        <strain evidence="3 4">FDU301</strain>
    </source>
</reference>
<evidence type="ECO:0000313" key="3">
    <source>
        <dbReference type="EMBL" id="MDD9781177.1"/>
    </source>
</evidence>
<comment type="caution">
    <text evidence="3">The sequence shown here is derived from an EMBL/GenBank/DDBJ whole genome shotgun (WGS) entry which is preliminary data.</text>
</comment>
<dbReference type="AlphaFoldDB" id="A0ABD4WLU4"/>
<name>A0ABD4WLU4_PRIMG</name>